<evidence type="ECO:0000313" key="8">
    <source>
        <dbReference type="Proteomes" id="UP000005713"/>
    </source>
</evidence>
<dbReference type="InterPro" id="IPR036318">
    <property type="entry name" value="FAD-bd_PCMH-like_sf"/>
</dbReference>
<dbReference type="CDD" id="cd04590">
    <property type="entry name" value="CBS_pair_CorC_HlyC_assoc"/>
    <property type="match status" value="1"/>
</dbReference>
<protein>
    <submittedName>
        <fullName evidence="7">Hemolysin, putative</fullName>
    </submittedName>
</protein>
<dbReference type="EMBL" id="AAYA01000008">
    <property type="protein sequence ID" value="EBA07683.1"/>
    <property type="molecule type" value="Genomic_DNA"/>
</dbReference>
<dbReference type="InterPro" id="IPR044751">
    <property type="entry name" value="Ion_transp-like_CBS"/>
</dbReference>
<dbReference type="SUPFAM" id="SSF56176">
    <property type="entry name" value="FAD-binding/transporter-associated domain-like"/>
    <property type="match status" value="1"/>
</dbReference>
<dbReference type="PANTHER" id="PTHR22777:SF27">
    <property type="entry name" value="MAGNESIUM AND COBALT EFFLUX PROTEIN CORC"/>
    <property type="match status" value="1"/>
</dbReference>
<dbReference type="InterPro" id="IPR005170">
    <property type="entry name" value="Transptr-assoc_dom"/>
</dbReference>
<keyword evidence="3 4" id="KW-0129">CBS domain</keyword>
<evidence type="ECO:0000256" key="5">
    <source>
        <dbReference type="SAM" id="MobiDB-lite"/>
    </source>
</evidence>
<proteinExistence type="inferred from homology"/>
<dbReference type="FunFam" id="3.10.580.10:FF:000002">
    <property type="entry name" value="Magnesium/cobalt efflux protein CorC"/>
    <property type="match status" value="1"/>
</dbReference>
<comment type="caution">
    <text evidence="7">The sequence shown here is derived from an EMBL/GenBank/DDBJ whole genome shotgun (WGS) entry which is preliminary data.</text>
</comment>
<evidence type="ECO:0000259" key="6">
    <source>
        <dbReference type="PROSITE" id="PS51371"/>
    </source>
</evidence>
<dbReference type="PANTHER" id="PTHR22777">
    <property type="entry name" value="HEMOLYSIN-RELATED"/>
    <property type="match status" value="1"/>
</dbReference>
<evidence type="ECO:0000313" key="7">
    <source>
        <dbReference type="EMBL" id="EBA07683.1"/>
    </source>
</evidence>
<keyword evidence="8" id="KW-1185">Reference proteome</keyword>
<dbReference type="InterPro" id="IPR046342">
    <property type="entry name" value="CBS_dom_sf"/>
</dbReference>
<dbReference type="Gene3D" id="3.30.465.10">
    <property type="match status" value="1"/>
</dbReference>
<reference evidence="7 8" key="1">
    <citation type="submission" date="2006-06" db="EMBL/GenBank/DDBJ databases">
        <authorList>
            <person name="Moran M.A."/>
            <person name="Ferriera S."/>
            <person name="Johnson J."/>
            <person name="Kravitz S."/>
            <person name="Beeson K."/>
            <person name="Sutton G."/>
            <person name="Rogers Y.-H."/>
            <person name="Friedman R."/>
            <person name="Frazier M."/>
            <person name="Venter J.C."/>
        </authorList>
    </citation>
    <scope>NUCLEOTIDE SEQUENCE [LARGE SCALE GENOMIC DNA]</scope>
    <source>
        <strain evidence="7 8">E-37</strain>
    </source>
</reference>
<organism evidence="7 8">
    <name type="scientific">Sagittula stellata (strain ATCC 700073 / DSM 11524 / E-37)</name>
    <dbReference type="NCBI Taxonomy" id="388399"/>
    <lineage>
        <taxon>Bacteria</taxon>
        <taxon>Pseudomonadati</taxon>
        <taxon>Pseudomonadota</taxon>
        <taxon>Alphaproteobacteria</taxon>
        <taxon>Rhodobacterales</taxon>
        <taxon>Roseobacteraceae</taxon>
        <taxon>Sagittula</taxon>
    </lineage>
</organism>
<dbReference type="SUPFAM" id="SSF54631">
    <property type="entry name" value="CBS-domain pair"/>
    <property type="match status" value="1"/>
</dbReference>
<gene>
    <name evidence="7" type="ORF">SSE37_13893</name>
</gene>
<dbReference type="InterPro" id="IPR000644">
    <property type="entry name" value="CBS_dom"/>
</dbReference>
<keyword evidence="2" id="KW-0677">Repeat</keyword>
<dbReference type="Pfam" id="PF03471">
    <property type="entry name" value="CorC_HlyC"/>
    <property type="match status" value="1"/>
</dbReference>
<evidence type="ECO:0000256" key="2">
    <source>
        <dbReference type="ARBA" id="ARBA00022737"/>
    </source>
</evidence>
<feature type="domain" description="CBS" evidence="6">
    <location>
        <begin position="87"/>
        <end position="148"/>
    </location>
</feature>
<feature type="region of interest" description="Disordered" evidence="5">
    <location>
        <begin position="53"/>
        <end position="72"/>
    </location>
</feature>
<comment type="similarity">
    <text evidence="1">Belongs to the UPF0053 family. Hemolysin C subfamily.</text>
</comment>
<evidence type="ECO:0000256" key="4">
    <source>
        <dbReference type="PROSITE-ProRule" id="PRU00703"/>
    </source>
</evidence>
<evidence type="ECO:0000256" key="1">
    <source>
        <dbReference type="ARBA" id="ARBA00006446"/>
    </source>
</evidence>
<dbReference type="GO" id="GO:0050660">
    <property type="term" value="F:flavin adenine dinucleotide binding"/>
    <property type="evidence" value="ECO:0007669"/>
    <property type="project" value="InterPro"/>
</dbReference>
<dbReference type="Proteomes" id="UP000005713">
    <property type="component" value="Unassembled WGS sequence"/>
</dbReference>
<dbReference type="SMART" id="SM01091">
    <property type="entry name" value="CorC_HlyC"/>
    <property type="match status" value="1"/>
</dbReference>
<dbReference type="GO" id="GO:0005886">
    <property type="term" value="C:plasma membrane"/>
    <property type="evidence" value="ECO:0007669"/>
    <property type="project" value="TreeGrafter"/>
</dbReference>
<name>A3K582_SAGS3</name>
<sequence length="328" mass="36203">MGPMARDWTGEMGDNDDSSNAAHGALRQFEDEEGQDSARPGFLRRLFGRTTETDMEDDFTGDDTVGPREPPVHGMINLRRMRVEDVAIPKADIVAVPNTITRDDLVKVFRESGMTRVPVYEGTLDTPVGMAHLKDFALAYGFNGAGARFNLKRMLRPLLFVPPSMPIGVLLTKMQTERRHMALVIDEYGGVDGLVTIEDLIEQVIGEIEDEHDTDDDQSWVKERPGCYLALAKTPLEEFEAELGFDLTEHEDIDEEEIDTLGGLVFMLAGRVPARGEVVRHPAGLDLEVVDADPRRIKRLRVRLPGAQRAASQSQAVAQSGASKAGHA</sequence>
<dbReference type="PROSITE" id="PS51371">
    <property type="entry name" value="CBS"/>
    <property type="match status" value="2"/>
</dbReference>
<evidence type="ECO:0000256" key="3">
    <source>
        <dbReference type="ARBA" id="ARBA00023122"/>
    </source>
</evidence>
<dbReference type="InterPro" id="IPR016169">
    <property type="entry name" value="FAD-bd_PCMH_sub2"/>
</dbReference>
<feature type="region of interest" description="Disordered" evidence="5">
    <location>
        <begin position="1"/>
        <end position="42"/>
    </location>
</feature>
<dbReference type="AlphaFoldDB" id="A3K582"/>
<dbReference type="Pfam" id="PF00571">
    <property type="entry name" value="CBS"/>
    <property type="match status" value="2"/>
</dbReference>
<dbReference type="Gene3D" id="3.10.580.10">
    <property type="entry name" value="CBS-domain"/>
    <property type="match status" value="1"/>
</dbReference>
<dbReference type="eggNOG" id="COG1253">
    <property type="taxonomic scope" value="Bacteria"/>
</dbReference>
<accession>A3K582</accession>
<feature type="domain" description="CBS" evidence="6">
    <location>
        <begin position="154"/>
        <end position="211"/>
    </location>
</feature>